<evidence type="ECO:0000313" key="1">
    <source>
        <dbReference type="EMBL" id="PRF59308.1"/>
    </source>
</evidence>
<name>A0A2S9MLJ1_9BURK</name>
<comment type="caution">
    <text evidence="1">The sequence shown here is derived from an EMBL/GenBank/DDBJ whole genome shotgun (WGS) entry which is preliminary data.</text>
</comment>
<dbReference type="AlphaFoldDB" id="A0A2S9MLJ1"/>
<dbReference type="Proteomes" id="UP000238982">
    <property type="component" value="Unassembled WGS sequence"/>
</dbReference>
<protein>
    <submittedName>
        <fullName evidence="1">Uncharacterized protein</fullName>
    </submittedName>
</protein>
<evidence type="ECO:0000313" key="2">
    <source>
        <dbReference type="Proteomes" id="UP000238982"/>
    </source>
</evidence>
<proteinExistence type="predicted"/>
<reference evidence="1 2" key="1">
    <citation type="submission" date="2018-03" db="EMBL/GenBank/DDBJ databases">
        <authorList>
            <person name="Keele B.F."/>
        </authorList>
    </citation>
    <scope>NUCLEOTIDE SEQUENCE [LARGE SCALE GENOMIC DNA]</scope>
    <source>
        <strain evidence="1 2">AU19729</strain>
    </source>
</reference>
<sequence length="147" mass="15226">MPEYPMSPVSAARPGVVALVALTLGGCYYTSPYGYAPYYTPVPAVASQREVPVAPAASAAAAPPPASSSDAAGAATYDTAVVPAPVYVAPAYVPYPYYYPAYYPAWYGPPVAIGFGFWGHWGGGHWRGGGGHWGRPWGGGHGGGHRH</sequence>
<dbReference type="EMBL" id="PVGH01000067">
    <property type="protein sequence ID" value="PRF59308.1"/>
    <property type="molecule type" value="Genomic_DNA"/>
</dbReference>
<gene>
    <name evidence="1" type="ORF">C6Q15_17135</name>
</gene>
<accession>A0A2S9MLJ1</accession>
<organism evidence="1 2">
    <name type="scientific">Burkholderia multivorans</name>
    <dbReference type="NCBI Taxonomy" id="87883"/>
    <lineage>
        <taxon>Bacteria</taxon>
        <taxon>Pseudomonadati</taxon>
        <taxon>Pseudomonadota</taxon>
        <taxon>Betaproteobacteria</taxon>
        <taxon>Burkholderiales</taxon>
        <taxon>Burkholderiaceae</taxon>
        <taxon>Burkholderia</taxon>
        <taxon>Burkholderia cepacia complex</taxon>
    </lineage>
</organism>